<comment type="subcellular location">
    <subcellularLocation>
        <location evidence="7">Cell membrane</location>
        <topology evidence="7">Single-pass membrane protein</topology>
    </subcellularLocation>
</comment>
<reference evidence="8 9" key="1">
    <citation type="journal article" date="2015" name="J. Biotechnol.">
        <title>Complete genome sequence of Paenibacillus beijingensis 7188(T) (=DSM 24997(T)), a novel rhizobacterium from jujube garden soil.</title>
        <authorList>
            <person name="Kwak Y."/>
            <person name="Shin J.H."/>
        </authorList>
    </citation>
    <scope>NUCLEOTIDE SEQUENCE [LARGE SCALE GENOMIC DNA]</scope>
    <source>
        <strain evidence="8 9">DSM 24997</strain>
    </source>
</reference>
<dbReference type="InterPro" id="IPR003770">
    <property type="entry name" value="MLTG-like"/>
</dbReference>
<comment type="similarity">
    <text evidence="7">Belongs to the transglycosylase MltG family.</text>
</comment>
<sequence length="367" mass="41623">MNERQGREQNGPARSRITLWVITVLIGIMLATAGGIALYVWNGLRPAPAGDVKRIEVAKGSTAFQVADLLEKQGIIRNSFIFKYYLKFHKEGGAFLAGTYDLAPGMTHDAIISKLNKGETVKAETIRFTIPEGFTLLQIADKLSSEGLVDKATFIQLADSKRKWPDSEAAGFIPEQVNYKHLLEGYLFPETYEMKVGSTEEEIIDRMLSELDRKLNELPDDWEETLQKRQMSLHQLLTVASLVEREVVVDQERPIVAGVIYNRLAKPMRLQIDATVQYLLDKPKERLYEKDLTVEDPYNTYRYDGLPPGPIANPSLKSIEAALYPDSNDYYYYVTKKDGTQQHLFAKTFRQHEQNIRKSNAEAKGGE</sequence>
<keyword evidence="5 7" id="KW-0456">Lyase</keyword>
<dbReference type="PATRIC" id="fig|1126833.4.peg.3973"/>
<evidence type="ECO:0000256" key="6">
    <source>
        <dbReference type="ARBA" id="ARBA00023316"/>
    </source>
</evidence>
<dbReference type="EMBL" id="CP011058">
    <property type="protein sequence ID" value="AJY77827.1"/>
    <property type="molecule type" value="Genomic_DNA"/>
</dbReference>
<proteinExistence type="inferred from homology"/>
<evidence type="ECO:0000313" key="9">
    <source>
        <dbReference type="Proteomes" id="UP000032633"/>
    </source>
</evidence>
<feature type="transmembrane region" description="Helical" evidence="7">
    <location>
        <begin position="20"/>
        <end position="41"/>
    </location>
</feature>
<dbReference type="PANTHER" id="PTHR30518:SF2">
    <property type="entry name" value="ENDOLYTIC MUREIN TRANSGLYCOSYLASE"/>
    <property type="match status" value="1"/>
</dbReference>
<name>A0A0D5NS50_9BACL</name>
<keyword evidence="1 7" id="KW-1003">Cell membrane</keyword>
<dbReference type="GO" id="GO:0009252">
    <property type="term" value="P:peptidoglycan biosynthetic process"/>
    <property type="evidence" value="ECO:0007669"/>
    <property type="project" value="UniProtKB-UniRule"/>
</dbReference>
<keyword evidence="6 7" id="KW-0961">Cell wall biogenesis/degradation</keyword>
<dbReference type="HOGENOM" id="CLU_025574_2_2_9"/>
<dbReference type="GO" id="GO:0008932">
    <property type="term" value="F:lytic endotransglycosylase activity"/>
    <property type="evidence" value="ECO:0007669"/>
    <property type="project" value="UniProtKB-UniRule"/>
</dbReference>
<dbReference type="Gene3D" id="3.30.160.60">
    <property type="entry name" value="Classic Zinc Finger"/>
    <property type="match status" value="1"/>
</dbReference>
<dbReference type="NCBIfam" id="TIGR00247">
    <property type="entry name" value="endolytic transglycosylase MltG"/>
    <property type="match status" value="1"/>
</dbReference>
<protein>
    <recommendedName>
        <fullName evidence="7">Endolytic murein transglycosylase</fullName>
        <ecNumber evidence="7">4.2.2.29</ecNumber>
    </recommendedName>
    <alternativeName>
        <fullName evidence="7">Peptidoglycan lytic transglycosylase</fullName>
    </alternativeName>
    <alternativeName>
        <fullName evidence="7">Peptidoglycan polymerization terminase</fullName>
    </alternativeName>
</protein>
<dbReference type="Proteomes" id="UP000032633">
    <property type="component" value="Chromosome"/>
</dbReference>
<dbReference type="GO" id="GO:0005886">
    <property type="term" value="C:plasma membrane"/>
    <property type="evidence" value="ECO:0007669"/>
    <property type="project" value="UniProtKB-SubCell"/>
</dbReference>
<evidence type="ECO:0000313" key="8">
    <source>
        <dbReference type="EMBL" id="AJY77827.1"/>
    </source>
</evidence>
<organism evidence="8 9">
    <name type="scientific">Paenibacillus beijingensis</name>
    <dbReference type="NCBI Taxonomy" id="1126833"/>
    <lineage>
        <taxon>Bacteria</taxon>
        <taxon>Bacillati</taxon>
        <taxon>Bacillota</taxon>
        <taxon>Bacilli</taxon>
        <taxon>Bacillales</taxon>
        <taxon>Paenibacillaceae</taxon>
        <taxon>Paenibacillus</taxon>
    </lineage>
</organism>
<evidence type="ECO:0000256" key="7">
    <source>
        <dbReference type="HAMAP-Rule" id="MF_02065"/>
    </source>
</evidence>
<evidence type="ECO:0000256" key="1">
    <source>
        <dbReference type="ARBA" id="ARBA00022475"/>
    </source>
</evidence>
<dbReference type="STRING" id="1126833.VN24_18060"/>
<dbReference type="OrthoDB" id="9814591at2"/>
<dbReference type="HAMAP" id="MF_02065">
    <property type="entry name" value="MltG"/>
    <property type="match status" value="1"/>
</dbReference>
<evidence type="ECO:0000256" key="5">
    <source>
        <dbReference type="ARBA" id="ARBA00023239"/>
    </source>
</evidence>
<dbReference type="AlphaFoldDB" id="A0A0D5NS50"/>
<keyword evidence="2 7" id="KW-0812">Transmembrane</keyword>
<dbReference type="KEGG" id="pbj:VN24_18060"/>
<keyword evidence="9" id="KW-1185">Reference proteome</keyword>
<gene>
    <name evidence="7" type="primary">mltG</name>
    <name evidence="8" type="ORF">VN24_18060</name>
</gene>
<comment type="catalytic activity">
    <reaction evidence="7">
        <text>a peptidoglycan chain = a peptidoglycan chain with N-acetyl-1,6-anhydromuramyl-[peptide] at the reducing end + a peptidoglycan chain with N-acetylglucosamine at the non-reducing end.</text>
        <dbReference type="EC" id="4.2.2.29"/>
    </reaction>
</comment>
<dbReference type="GO" id="GO:0071555">
    <property type="term" value="P:cell wall organization"/>
    <property type="evidence" value="ECO:0007669"/>
    <property type="project" value="UniProtKB-KW"/>
</dbReference>
<reference evidence="9" key="2">
    <citation type="submission" date="2015-03" db="EMBL/GenBank/DDBJ databases">
        <title>Genome sequence of Paenibacillus beijingensis strain DSM 24997T.</title>
        <authorList>
            <person name="Kwak Y."/>
            <person name="Shin J.-H."/>
        </authorList>
    </citation>
    <scope>NUCLEOTIDE SEQUENCE [LARGE SCALE GENOMIC DNA]</scope>
    <source>
        <strain evidence="9">DSM 24997</strain>
    </source>
</reference>
<dbReference type="EC" id="4.2.2.29" evidence="7"/>
<evidence type="ECO:0000256" key="4">
    <source>
        <dbReference type="ARBA" id="ARBA00023136"/>
    </source>
</evidence>
<dbReference type="PANTHER" id="PTHR30518">
    <property type="entry name" value="ENDOLYTIC MUREIN TRANSGLYCOSYLASE"/>
    <property type="match status" value="1"/>
</dbReference>
<keyword evidence="4 7" id="KW-0472">Membrane</keyword>
<keyword evidence="3 7" id="KW-1133">Transmembrane helix</keyword>
<dbReference type="Pfam" id="PF02618">
    <property type="entry name" value="YceG"/>
    <property type="match status" value="1"/>
</dbReference>
<comment type="function">
    <text evidence="7">Functions as a peptidoglycan terminase that cleaves nascent peptidoglycan strands endolytically to terminate their elongation.</text>
</comment>
<dbReference type="CDD" id="cd08010">
    <property type="entry name" value="MltG_like"/>
    <property type="match status" value="1"/>
</dbReference>
<feature type="site" description="Important for catalytic activity" evidence="7">
    <location>
        <position position="246"/>
    </location>
</feature>
<accession>A0A0D5NS50</accession>
<dbReference type="Gene3D" id="3.30.1490.480">
    <property type="entry name" value="Endolytic murein transglycosylase"/>
    <property type="match status" value="2"/>
</dbReference>
<evidence type="ECO:0000256" key="2">
    <source>
        <dbReference type="ARBA" id="ARBA00022692"/>
    </source>
</evidence>
<evidence type="ECO:0000256" key="3">
    <source>
        <dbReference type="ARBA" id="ARBA00022989"/>
    </source>
</evidence>